<protein>
    <submittedName>
        <fullName evidence="1">Uncharacterized protein</fullName>
    </submittedName>
</protein>
<dbReference type="Proteomes" id="UP000234914">
    <property type="component" value="Unassembled WGS sequence"/>
</dbReference>
<reference evidence="1 2" key="1">
    <citation type="submission" date="2017-12" db="EMBL/GenBank/DDBJ databases">
        <title>Phylogenetic diversity of female urinary microbiome.</title>
        <authorList>
            <person name="Thomas-White K."/>
            <person name="Wolfe A.J."/>
        </authorList>
    </citation>
    <scope>NUCLEOTIDE SEQUENCE [LARGE SCALE GENOMIC DNA]</scope>
    <source>
        <strain evidence="1 2">UMB0416</strain>
    </source>
</reference>
<gene>
    <name evidence="1" type="ORF">CYJ96_11745</name>
</gene>
<name>A0A2I1RFB2_FAUOS</name>
<evidence type="ECO:0000313" key="2">
    <source>
        <dbReference type="Proteomes" id="UP000234914"/>
    </source>
</evidence>
<dbReference type="AlphaFoldDB" id="A0A2I1RFB2"/>
<evidence type="ECO:0000313" key="1">
    <source>
        <dbReference type="EMBL" id="PKZ67821.1"/>
    </source>
</evidence>
<comment type="caution">
    <text evidence="1">The sequence shown here is derived from an EMBL/GenBank/DDBJ whole genome shotgun (WGS) entry which is preliminary data.</text>
</comment>
<dbReference type="EMBL" id="PKJS01000021">
    <property type="protein sequence ID" value="PKZ67821.1"/>
    <property type="molecule type" value="Genomic_DNA"/>
</dbReference>
<sequence length="163" mass="18895">MLKLNKYDKAVPGKSLAGFKINDNIEKFLPLVEHYVINKEWIIDIQNSNRSVTLYEFPNGEDFYIYFKDPEVELYFCSRKLVHILVGKGYEGEIFEGNVRIGSQIREVKQDLILDEAEEVHYLMDVNGKLIDGICFIAGGYEVEEDPEAIITQVKVFKTEMLY</sequence>
<dbReference type="RefSeq" id="WP_101965165.1">
    <property type="nucleotide sequence ID" value="NZ_JAHXOB010000037.1"/>
</dbReference>
<organism evidence="1 2">
    <name type="scientific">Faucicola osloensis</name>
    <name type="common">Moraxella osloensis</name>
    <dbReference type="NCBI Taxonomy" id="34062"/>
    <lineage>
        <taxon>Bacteria</taxon>
        <taxon>Pseudomonadati</taxon>
        <taxon>Pseudomonadota</taxon>
        <taxon>Gammaproteobacteria</taxon>
        <taxon>Moraxellales</taxon>
        <taxon>Moraxellaceae</taxon>
        <taxon>Faucicola</taxon>
    </lineage>
</organism>
<proteinExistence type="predicted"/>
<accession>A0A2I1RFB2</accession>